<dbReference type="EMBL" id="JBHRXI010000004">
    <property type="protein sequence ID" value="MFC3613439.1"/>
    <property type="molecule type" value="Genomic_DNA"/>
</dbReference>
<sequence>MTDAKPTGPVRARMAAAPNLSRGESAVALWVERHFDTLPFATAADLADGAGVSEMTVGRFVKRLGYENFKAFKSEISKEFRQSDPVSQVQRERRIAVADVTDAELQEQLRRELDAIVEVYQLATTETWRAAVDVVAAARTVNVTGFQGVKGMAMDFATRLKYARPGARFTDGRSGNWSEIFIEEPETSCVIMVDVVPYAHDSVKIADLCRQRGIPLIVVTDRYSAWPRRYTPHVLSVTTATNAFLDSTSGLSALLGLFLNALTARLGREVTDRLQAMGELTRHFDPFTYDPDSRDRPLPNIDETQT</sequence>
<evidence type="ECO:0000259" key="2">
    <source>
        <dbReference type="PROSITE" id="PS51071"/>
    </source>
</evidence>
<name>A0ABV7TD01_9RHOB</name>
<reference evidence="4" key="1">
    <citation type="journal article" date="2019" name="Int. J. Syst. Evol. Microbiol.">
        <title>The Global Catalogue of Microorganisms (GCM) 10K type strain sequencing project: providing services to taxonomists for standard genome sequencing and annotation.</title>
        <authorList>
            <consortium name="The Broad Institute Genomics Platform"/>
            <consortium name="The Broad Institute Genome Sequencing Center for Infectious Disease"/>
            <person name="Wu L."/>
            <person name="Ma J."/>
        </authorList>
    </citation>
    <scope>NUCLEOTIDE SEQUENCE [LARGE SCALE GENOMIC DNA]</scope>
    <source>
        <strain evidence="4">KCTC 42911</strain>
    </source>
</reference>
<dbReference type="RefSeq" id="WP_386734607.1">
    <property type="nucleotide sequence ID" value="NZ_JBHRXI010000004.1"/>
</dbReference>
<feature type="compositionally biased region" description="Basic and acidic residues" evidence="1">
    <location>
        <begin position="285"/>
        <end position="297"/>
    </location>
</feature>
<feature type="domain" description="HTH rpiR-type" evidence="2">
    <location>
        <begin position="7"/>
        <end position="83"/>
    </location>
</feature>
<organism evidence="3 4">
    <name type="scientific">Lutimaribacter marinistellae</name>
    <dbReference type="NCBI Taxonomy" id="1820329"/>
    <lineage>
        <taxon>Bacteria</taxon>
        <taxon>Pseudomonadati</taxon>
        <taxon>Pseudomonadota</taxon>
        <taxon>Alphaproteobacteria</taxon>
        <taxon>Rhodobacterales</taxon>
        <taxon>Roseobacteraceae</taxon>
        <taxon>Lutimaribacter</taxon>
    </lineage>
</organism>
<gene>
    <name evidence="3" type="ORF">ACFORG_06675</name>
</gene>
<dbReference type="InterPro" id="IPR009057">
    <property type="entry name" value="Homeodomain-like_sf"/>
</dbReference>
<keyword evidence="4" id="KW-1185">Reference proteome</keyword>
<protein>
    <submittedName>
        <fullName evidence="3">MurR/RpiR family transcriptional regulator</fullName>
    </submittedName>
</protein>
<dbReference type="InterPro" id="IPR000281">
    <property type="entry name" value="HTH_RpiR"/>
</dbReference>
<evidence type="ECO:0000313" key="3">
    <source>
        <dbReference type="EMBL" id="MFC3613439.1"/>
    </source>
</evidence>
<dbReference type="InterPro" id="IPR036388">
    <property type="entry name" value="WH-like_DNA-bd_sf"/>
</dbReference>
<dbReference type="Gene3D" id="1.10.10.10">
    <property type="entry name" value="Winged helix-like DNA-binding domain superfamily/Winged helix DNA-binding domain"/>
    <property type="match status" value="1"/>
</dbReference>
<dbReference type="InterPro" id="IPR047640">
    <property type="entry name" value="RpiR-like"/>
</dbReference>
<evidence type="ECO:0000256" key="1">
    <source>
        <dbReference type="SAM" id="MobiDB-lite"/>
    </source>
</evidence>
<proteinExistence type="predicted"/>
<dbReference type="PANTHER" id="PTHR30514">
    <property type="entry name" value="GLUCOKINASE"/>
    <property type="match status" value="1"/>
</dbReference>
<comment type="caution">
    <text evidence="3">The sequence shown here is derived from an EMBL/GenBank/DDBJ whole genome shotgun (WGS) entry which is preliminary data.</text>
</comment>
<dbReference type="PROSITE" id="PS51071">
    <property type="entry name" value="HTH_RPIR"/>
    <property type="match status" value="1"/>
</dbReference>
<feature type="region of interest" description="Disordered" evidence="1">
    <location>
        <begin position="285"/>
        <end position="306"/>
    </location>
</feature>
<dbReference type="Gene3D" id="3.40.50.10490">
    <property type="entry name" value="Glucose-6-phosphate isomerase like protein, domain 1"/>
    <property type="match status" value="1"/>
</dbReference>
<evidence type="ECO:0000313" key="4">
    <source>
        <dbReference type="Proteomes" id="UP001595629"/>
    </source>
</evidence>
<dbReference type="PANTHER" id="PTHR30514:SF18">
    <property type="entry name" value="RPIR-FAMILY TRANSCRIPTIONAL REGULATOR"/>
    <property type="match status" value="1"/>
</dbReference>
<accession>A0ABV7TD01</accession>
<dbReference type="Pfam" id="PF01418">
    <property type="entry name" value="HTH_6"/>
    <property type="match status" value="1"/>
</dbReference>
<dbReference type="Proteomes" id="UP001595629">
    <property type="component" value="Unassembled WGS sequence"/>
</dbReference>
<dbReference type="SUPFAM" id="SSF46689">
    <property type="entry name" value="Homeodomain-like"/>
    <property type="match status" value="1"/>
</dbReference>
<dbReference type="InterPro" id="IPR046348">
    <property type="entry name" value="SIS_dom_sf"/>
</dbReference>
<dbReference type="SUPFAM" id="SSF53697">
    <property type="entry name" value="SIS domain"/>
    <property type="match status" value="1"/>
</dbReference>